<dbReference type="Gene3D" id="3.30.1450.10">
    <property type="match status" value="1"/>
</dbReference>
<name>A0A3B0VR98_9ZZZZ</name>
<dbReference type="GO" id="GO:0019867">
    <property type="term" value="C:outer membrane"/>
    <property type="evidence" value="ECO:0007669"/>
    <property type="project" value="InterPro"/>
</dbReference>
<dbReference type="InterPro" id="IPR037873">
    <property type="entry name" value="BamE-like"/>
</dbReference>
<keyword evidence="1" id="KW-0732">Signal</keyword>
<dbReference type="Pfam" id="PF04355">
    <property type="entry name" value="BamE"/>
    <property type="match status" value="1"/>
</dbReference>
<dbReference type="AlphaFoldDB" id="A0A3B0VR98"/>
<evidence type="ECO:0000313" key="4">
    <source>
        <dbReference type="EMBL" id="VAW46105.1"/>
    </source>
</evidence>
<proteinExistence type="predicted"/>
<evidence type="ECO:0000256" key="2">
    <source>
        <dbReference type="ARBA" id="ARBA00023136"/>
    </source>
</evidence>
<evidence type="ECO:0000256" key="1">
    <source>
        <dbReference type="ARBA" id="ARBA00022729"/>
    </source>
</evidence>
<reference evidence="4" key="1">
    <citation type="submission" date="2018-06" db="EMBL/GenBank/DDBJ databases">
        <authorList>
            <person name="Zhirakovskaya E."/>
        </authorList>
    </citation>
    <scope>NUCLEOTIDE SEQUENCE</scope>
</reference>
<accession>A0A3B0VR98</accession>
<protein>
    <recommendedName>
        <fullName evidence="3">Outer membrane protein assembly factor BamE domain-containing protein</fullName>
    </recommendedName>
</protein>
<gene>
    <name evidence="4" type="ORF">MNBD_GAMMA03-748</name>
</gene>
<feature type="domain" description="Outer membrane protein assembly factor BamE" evidence="3">
    <location>
        <begin position="1"/>
        <end position="67"/>
    </location>
</feature>
<evidence type="ECO:0000259" key="3">
    <source>
        <dbReference type="Pfam" id="PF04355"/>
    </source>
</evidence>
<dbReference type="EMBL" id="UOFC01000088">
    <property type="protein sequence ID" value="VAW46105.1"/>
    <property type="molecule type" value="Genomic_DNA"/>
</dbReference>
<dbReference type="InterPro" id="IPR007450">
    <property type="entry name" value="BamE_dom"/>
</dbReference>
<keyword evidence="2" id="KW-0472">Membrane</keyword>
<sequence length="89" mass="10317">MTQEAIVSLQEGLSKKQVRELLGPPLGQNPFNPNYWEYIFYSAHTDLHADSARHLIVQFDQDEMLESWKIRNKTIHLKENNSFLGLGAF</sequence>
<organism evidence="4">
    <name type="scientific">hydrothermal vent metagenome</name>
    <dbReference type="NCBI Taxonomy" id="652676"/>
    <lineage>
        <taxon>unclassified sequences</taxon>
        <taxon>metagenomes</taxon>
        <taxon>ecological metagenomes</taxon>
    </lineage>
</organism>